<dbReference type="Pfam" id="PF21275">
    <property type="entry name" value="Thi_PPkinase_C"/>
    <property type="match status" value="1"/>
</dbReference>
<name>A0A3D5J342_9FLAO</name>
<proteinExistence type="predicted"/>
<keyword evidence="1" id="KW-0808">Transferase</keyword>
<dbReference type="SUPFAM" id="SSF63999">
    <property type="entry name" value="Thiamin pyrophosphokinase, catalytic domain"/>
    <property type="match status" value="1"/>
</dbReference>
<evidence type="ECO:0000256" key="4">
    <source>
        <dbReference type="ARBA" id="ARBA00022840"/>
    </source>
</evidence>
<dbReference type="InterPro" id="IPR049442">
    <property type="entry name" value="Thi_PPkinase-like_C"/>
</dbReference>
<dbReference type="AlphaFoldDB" id="A0A3D5J342"/>
<dbReference type="Gene3D" id="3.40.50.10240">
    <property type="entry name" value="Thiamin pyrophosphokinase, catalytic domain"/>
    <property type="match status" value="1"/>
</dbReference>
<feature type="domain" description="Thiamin pyrophosphokinase-like substrate-binding" evidence="5">
    <location>
        <begin position="76"/>
        <end position="143"/>
    </location>
</feature>
<evidence type="ECO:0000256" key="3">
    <source>
        <dbReference type="ARBA" id="ARBA00022777"/>
    </source>
</evidence>
<reference evidence="6 7" key="1">
    <citation type="journal article" date="2018" name="Nat. Biotechnol.">
        <title>A standardized bacterial taxonomy based on genome phylogeny substantially revises the tree of life.</title>
        <authorList>
            <person name="Parks D.H."/>
            <person name="Chuvochina M."/>
            <person name="Waite D.W."/>
            <person name="Rinke C."/>
            <person name="Skarshewski A."/>
            <person name="Chaumeil P.A."/>
            <person name="Hugenholtz P."/>
        </authorList>
    </citation>
    <scope>NUCLEOTIDE SEQUENCE [LARGE SCALE GENOMIC DNA]</scope>
    <source>
        <strain evidence="6">UBA9359</strain>
    </source>
</reference>
<dbReference type="GO" id="GO:0005524">
    <property type="term" value="F:ATP binding"/>
    <property type="evidence" value="ECO:0007669"/>
    <property type="project" value="UniProtKB-KW"/>
</dbReference>
<dbReference type="InterPro" id="IPR036759">
    <property type="entry name" value="TPK_catalytic_sf"/>
</dbReference>
<organism evidence="6 7">
    <name type="scientific">Zunongwangia profunda</name>
    <dbReference type="NCBI Taxonomy" id="398743"/>
    <lineage>
        <taxon>Bacteria</taxon>
        <taxon>Pseudomonadati</taxon>
        <taxon>Bacteroidota</taxon>
        <taxon>Flavobacteriia</taxon>
        <taxon>Flavobacteriales</taxon>
        <taxon>Flavobacteriaceae</taxon>
        <taxon>Zunongwangia</taxon>
    </lineage>
</organism>
<dbReference type="GO" id="GO:0016301">
    <property type="term" value="F:kinase activity"/>
    <property type="evidence" value="ECO:0007669"/>
    <property type="project" value="UniProtKB-KW"/>
</dbReference>
<dbReference type="PANTHER" id="PTHR41299">
    <property type="entry name" value="THIAMINE PYROPHOSPHOKINASE"/>
    <property type="match status" value="1"/>
</dbReference>
<protein>
    <recommendedName>
        <fullName evidence="5">Thiamin pyrophosphokinase-like substrate-binding domain-containing protein</fullName>
    </recommendedName>
</protein>
<evidence type="ECO:0000313" key="7">
    <source>
        <dbReference type="Proteomes" id="UP000264330"/>
    </source>
</evidence>
<dbReference type="Proteomes" id="UP000264330">
    <property type="component" value="Unassembled WGS sequence"/>
</dbReference>
<dbReference type="InterPro" id="IPR053149">
    <property type="entry name" value="TPK"/>
</dbReference>
<dbReference type="GO" id="GO:0004788">
    <property type="term" value="F:thiamine diphosphokinase activity"/>
    <property type="evidence" value="ECO:0007669"/>
    <property type="project" value="InterPro"/>
</dbReference>
<dbReference type="GO" id="GO:0009229">
    <property type="term" value="P:thiamine diphosphate biosynthetic process"/>
    <property type="evidence" value="ECO:0007669"/>
    <property type="project" value="InterPro"/>
</dbReference>
<keyword evidence="4" id="KW-0067">ATP-binding</keyword>
<dbReference type="EMBL" id="DPMF01000354">
    <property type="protein sequence ID" value="HCV82427.1"/>
    <property type="molecule type" value="Genomic_DNA"/>
</dbReference>
<comment type="caution">
    <text evidence="6">The sequence shown here is derived from an EMBL/GenBank/DDBJ whole genome shotgun (WGS) entry which is preliminary data.</text>
</comment>
<dbReference type="PANTHER" id="PTHR41299:SF1">
    <property type="entry name" value="THIAMINE PYROPHOSPHOKINASE"/>
    <property type="match status" value="1"/>
</dbReference>
<feature type="non-terminal residue" evidence="6">
    <location>
        <position position="1"/>
    </location>
</feature>
<evidence type="ECO:0000256" key="2">
    <source>
        <dbReference type="ARBA" id="ARBA00022741"/>
    </source>
</evidence>
<keyword evidence="3" id="KW-0418">Kinase</keyword>
<keyword evidence="2" id="KW-0547">Nucleotide-binding</keyword>
<gene>
    <name evidence="6" type="ORF">DGQ38_15400</name>
</gene>
<evidence type="ECO:0000259" key="5">
    <source>
        <dbReference type="Pfam" id="PF21275"/>
    </source>
</evidence>
<sequence>DPRYEFNGIKIQDKNPENSDLEKALDWVEMNDIKDVTLLGATGFREDMTLANLYILFDYYGKVSIKLITDHYTVTCHKGKQSFTSFPGENVSLFTQEVSTLVSTTALRYQLESSAIDPPQKGISNQSMGSTFSVESSGPILVFRGHTQKD</sequence>
<evidence type="ECO:0000313" key="6">
    <source>
        <dbReference type="EMBL" id="HCV82427.1"/>
    </source>
</evidence>
<accession>A0A3D5J342</accession>
<evidence type="ECO:0000256" key="1">
    <source>
        <dbReference type="ARBA" id="ARBA00022679"/>
    </source>
</evidence>